<evidence type="ECO:0000313" key="4">
    <source>
        <dbReference type="Proteomes" id="UP001600888"/>
    </source>
</evidence>
<dbReference type="Pfam" id="PF22939">
    <property type="entry name" value="WHD_GPIID"/>
    <property type="match status" value="1"/>
</dbReference>
<reference evidence="3 4" key="1">
    <citation type="submission" date="2024-03" db="EMBL/GenBank/DDBJ databases">
        <title>A high-quality draft genome sequence of Diaporthe vaccinii, a causative agent of upright dieback and viscid rot disease in cranberry plants.</title>
        <authorList>
            <person name="Sarrasin M."/>
            <person name="Lang B.F."/>
            <person name="Burger G."/>
        </authorList>
    </citation>
    <scope>NUCLEOTIDE SEQUENCE [LARGE SCALE GENOMIC DNA]</scope>
    <source>
        <strain evidence="3 4">IS7</strain>
    </source>
</reference>
<accession>A0ABR4DPY3</accession>
<dbReference type="InterPro" id="IPR007111">
    <property type="entry name" value="NACHT_NTPase"/>
</dbReference>
<dbReference type="InterPro" id="IPR056125">
    <property type="entry name" value="DUF7708"/>
</dbReference>
<dbReference type="Pfam" id="PF24883">
    <property type="entry name" value="NPHP3_N"/>
    <property type="match status" value="1"/>
</dbReference>
<dbReference type="InterPro" id="IPR027417">
    <property type="entry name" value="P-loop_NTPase"/>
</dbReference>
<dbReference type="Proteomes" id="UP001600888">
    <property type="component" value="Unassembled WGS sequence"/>
</dbReference>
<name>A0ABR4DPY3_9PEZI</name>
<dbReference type="PROSITE" id="PS50837">
    <property type="entry name" value="NACHT"/>
    <property type="match status" value="1"/>
</dbReference>
<sequence>MAGPSPERFQRALTSFRCSLSTRSPDLLDQFSFSSLQDLQTACSDMQNEMGQDGRLRRMRRIGGFIEAMRQLGESIEVFVNANDLVCFIWGPIKFLLGIAKTHVESFDKLLDVYEKVGSIIPGLMAYRSMLEKHPPLATVLEDYYSDILRFHEAALKVFARPTWKKLFKAAWKTFDTEFQPLLQSLANRRELLESEKGSASLYEISKAREEMAARHEAKKQELRRDEIEKHKWRLLQIKAQLGAADYQQDLEMAAEARNVTNSGDWVLQSPTFKHWADKAATRHSVLYVHGIPGAGKTTLVSSIIANLLDENSNNNDDQPTMITYFYMKHKQPEKDTHNGLLRAMMEQIVSRDCVLSDHLFDKFTSVEGMQLRSAKCLEPLIATALETYQQSFIVVDGLDEAAPGEAAKSLKWLLSLANGGIKEPTASVRILCSGRRDGIMDSLLSDQPAIALESIPEHNTDILSYCKHMGAEIRQSLDISSTMEDEIISKVASQANGMFLYARVVLDNLLGQITLHDLKRELEPDTFPKEIDQAYERVAIRMLQDAPPAARQSALKILGWVTCAARPLRWREIQSIFCIDVESNTMDYEERRLRVSCKKLCGSLIDVHQVLYGHPGPDDIVTVVHGSAREYLVQKPWINIALEHAQAATFCFRYLTSKPFRVHTESISPHVRQGYYGFQDYAVQHYLHHFERRTGLESHEDIYQQTMEAARKFLAIYSLSIPTNLAEMSYQDMENFFSQFPKDKRERASILSLEFSTLDIRAVIEQVRVEELTPEDKALISNVYGNQITYKCPKIWCDYFSTGFDNNEDRRKHVDSHERPFRCSDEGCFAFKLGYSRKCKLEEHMIQYHGPVEDEVRFPRP</sequence>
<organism evidence="3 4">
    <name type="scientific">Diaporthe vaccinii</name>
    <dbReference type="NCBI Taxonomy" id="105482"/>
    <lineage>
        <taxon>Eukaryota</taxon>
        <taxon>Fungi</taxon>
        <taxon>Dikarya</taxon>
        <taxon>Ascomycota</taxon>
        <taxon>Pezizomycotina</taxon>
        <taxon>Sordariomycetes</taxon>
        <taxon>Sordariomycetidae</taxon>
        <taxon>Diaporthales</taxon>
        <taxon>Diaporthaceae</taxon>
        <taxon>Diaporthe</taxon>
        <taxon>Diaporthe eres species complex</taxon>
    </lineage>
</organism>
<dbReference type="Pfam" id="PF24809">
    <property type="entry name" value="DUF7708"/>
    <property type="match status" value="1"/>
</dbReference>
<proteinExistence type="predicted"/>
<dbReference type="PANTHER" id="PTHR10039:SF14">
    <property type="entry name" value="NACHT DOMAIN-CONTAINING PROTEIN"/>
    <property type="match status" value="1"/>
</dbReference>
<keyword evidence="1" id="KW-0677">Repeat</keyword>
<comment type="caution">
    <text evidence="3">The sequence shown here is derived from an EMBL/GenBank/DDBJ whole genome shotgun (WGS) entry which is preliminary data.</text>
</comment>
<dbReference type="PANTHER" id="PTHR10039">
    <property type="entry name" value="AMELOGENIN"/>
    <property type="match status" value="1"/>
</dbReference>
<feature type="domain" description="NACHT" evidence="2">
    <location>
        <begin position="285"/>
        <end position="436"/>
    </location>
</feature>
<dbReference type="InterPro" id="IPR056884">
    <property type="entry name" value="NPHP3-like_N"/>
</dbReference>
<gene>
    <name evidence="3" type="ORF">FJTKL_06560</name>
</gene>
<evidence type="ECO:0000256" key="1">
    <source>
        <dbReference type="ARBA" id="ARBA00022737"/>
    </source>
</evidence>
<keyword evidence="4" id="KW-1185">Reference proteome</keyword>
<evidence type="ECO:0000259" key="2">
    <source>
        <dbReference type="PROSITE" id="PS50837"/>
    </source>
</evidence>
<evidence type="ECO:0000313" key="3">
    <source>
        <dbReference type="EMBL" id="KAL2272435.1"/>
    </source>
</evidence>
<dbReference type="SUPFAM" id="SSF52540">
    <property type="entry name" value="P-loop containing nucleoside triphosphate hydrolases"/>
    <property type="match status" value="1"/>
</dbReference>
<dbReference type="InterPro" id="IPR054471">
    <property type="entry name" value="GPIID_WHD"/>
</dbReference>
<dbReference type="EMBL" id="JBAWTH010000236">
    <property type="protein sequence ID" value="KAL2272435.1"/>
    <property type="molecule type" value="Genomic_DNA"/>
</dbReference>
<dbReference type="Gene3D" id="3.40.50.300">
    <property type="entry name" value="P-loop containing nucleotide triphosphate hydrolases"/>
    <property type="match status" value="1"/>
</dbReference>
<protein>
    <recommendedName>
        <fullName evidence="2">NACHT domain-containing protein</fullName>
    </recommendedName>
</protein>